<dbReference type="PANTHER" id="PTHR33932:SF4">
    <property type="entry name" value="NA(+)_H(+) ANTIPORTER SUBUNIT B"/>
    <property type="match status" value="1"/>
</dbReference>
<name>A0A086Y4S4_9RHOB</name>
<evidence type="ECO:0000256" key="1">
    <source>
        <dbReference type="ARBA" id="ARBA00004651"/>
    </source>
</evidence>
<evidence type="ECO:0000313" key="8">
    <source>
        <dbReference type="EMBL" id="KFI29274.1"/>
    </source>
</evidence>
<proteinExistence type="inferred from homology"/>
<dbReference type="InterPro" id="IPR007182">
    <property type="entry name" value="MnhB"/>
</dbReference>
<dbReference type="PANTHER" id="PTHR33932">
    <property type="entry name" value="NA(+)/H(+) ANTIPORTER SUBUNIT B"/>
    <property type="match status" value="1"/>
</dbReference>
<feature type="domain" description="Na+/H+ antiporter MnhB subunit-related protein" evidence="7">
    <location>
        <begin position="5"/>
        <end position="124"/>
    </location>
</feature>
<accession>A0A086Y4S4</accession>
<dbReference type="GO" id="GO:0005886">
    <property type="term" value="C:plasma membrane"/>
    <property type="evidence" value="ECO:0007669"/>
    <property type="project" value="UniProtKB-SubCell"/>
</dbReference>
<keyword evidence="5" id="KW-1133">Transmembrane helix</keyword>
<gene>
    <name evidence="8" type="ORF">CN97_16490</name>
</gene>
<evidence type="ECO:0000256" key="5">
    <source>
        <dbReference type="ARBA" id="ARBA00022989"/>
    </source>
</evidence>
<comment type="caution">
    <text evidence="8">The sequence shown here is derived from an EMBL/GenBank/DDBJ whole genome shotgun (WGS) entry which is preliminary data.</text>
</comment>
<comment type="subcellular location">
    <subcellularLocation>
        <location evidence="1">Cell membrane</location>
        <topology evidence="1">Multi-pass membrane protein</topology>
    </subcellularLocation>
</comment>
<evidence type="ECO:0000256" key="4">
    <source>
        <dbReference type="ARBA" id="ARBA00022692"/>
    </source>
</evidence>
<dbReference type="eggNOG" id="COG2111">
    <property type="taxonomic scope" value="Bacteria"/>
</dbReference>
<keyword evidence="9" id="KW-1185">Reference proteome</keyword>
<sequence>MNSLILTTGARLLTALFIVFSLYILLRGHNAPGGGFIGGLIAASGFALLAFAAGVREARRALRIDPRTIGLAGLIAALIAGVTAAPFGLAPFTGVWAEVGGFAISSVLLFDIGVYLAVVGGILTLIFALEETH</sequence>
<dbReference type="InterPro" id="IPR050622">
    <property type="entry name" value="CPA3_antiporter_subunitB"/>
</dbReference>
<keyword evidence="4" id="KW-0812">Transmembrane</keyword>
<keyword evidence="6" id="KW-0472">Membrane</keyword>
<evidence type="ECO:0000313" key="9">
    <source>
        <dbReference type="Proteomes" id="UP000028826"/>
    </source>
</evidence>
<dbReference type="Pfam" id="PF04039">
    <property type="entry name" value="MnhB"/>
    <property type="match status" value="1"/>
</dbReference>
<dbReference type="AlphaFoldDB" id="A0A086Y4S4"/>
<protein>
    <submittedName>
        <fullName evidence="8">Monovalent cation/H+ antiporter subunit B</fullName>
    </submittedName>
</protein>
<evidence type="ECO:0000256" key="6">
    <source>
        <dbReference type="ARBA" id="ARBA00023136"/>
    </source>
</evidence>
<comment type="similarity">
    <text evidence="2">Belongs to the CPA3 antiporters (TC 2.A.63) subunit B family.</text>
</comment>
<dbReference type="RefSeq" id="WP_035710776.1">
    <property type="nucleotide sequence ID" value="NZ_CAMIFG010000061.1"/>
</dbReference>
<dbReference type="EMBL" id="JGYG01000006">
    <property type="protein sequence ID" value="KFI29274.1"/>
    <property type="molecule type" value="Genomic_DNA"/>
</dbReference>
<evidence type="ECO:0000256" key="3">
    <source>
        <dbReference type="ARBA" id="ARBA00022475"/>
    </source>
</evidence>
<keyword evidence="3" id="KW-1003">Cell membrane</keyword>
<reference evidence="8 9" key="1">
    <citation type="submission" date="2014-03" db="EMBL/GenBank/DDBJ databases">
        <title>Genome of Haematobacter massiliensis CCUG 47968.</title>
        <authorList>
            <person name="Wang D."/>
            <person name="Wang G."/>
        </authorList>
    </citation>
    <scope>NUCLEOTIDE SEQUENCE [LARGE SCALE GENOMIC DNA]</scope>
    <source>
        <strain evidence="8 9">CCUG 47968</strain>
    </source>
</reference>
<dbReference type="STRING" id="195105.CN97_16490"/>
<evidence type="ECO:0000256" key="2">
    <source>
        <dbReference type="ARBA" id="ARBA00009425"/>
    </source>
</evidence>
<dbReference type="Proteomes" id="UP000028826">
    <property type="component" value="Unassembled WGS sequence"/>
</dbReference>
<evidence type="ECO:0000259" key="7">
    <source>
        <dbReference type="Pfam" id="PF04039"/>
    </source>
</evidence>
<organism evidence="8 9">
    <name type="scientific">Haematobacter massiliensis</name>
    <dbReference type="NCBI Taxonomy" id="195105"/>
    <lineage>
        <taxon>Bacteria</taxon>
        <taxon>Pseudomonadati</taxon>
        <taxon>Pseudomonadota</taxon>
        <taxon>Alphaproteobacteria</taxon>
        <taxon>Rhodobacterales</taxon>
        <taxon>Paracoccaceae</taxon>
        <taxon>Haematobacter</taxon>
    </lineage>
</organism>
<dbReference type="OrthoDB" id="9798859at2"/>